<evidence type="ECO:0000313" key="3">
    <source>
        <dbReference type="WBParaSite" id="jg21594"/>
    </source>
</evidence>
<evidence type="ECO:0000256" key="1">
    <source>
        <dbReference type="SAM" id="Phobius"/>
    </source>
</evidence>
<name>A0A915DML4_9BILA</name>
<accession>A0A915DML4</accession>
<evidence type="ECO:0000313" key="2">
    <source>
        <dbReference type="Proteomes" id="UP000887574"/>
    </source>
</evidence>
<keyword evidence="1" id="KW-0472">Membrane</keyword>
<keyword evidence="1" id="KW-1133">Transmembrane helix</keyword>
<dbReference type="GO" id="GO:0016020">
    <property type="term" value="C:membrane"/>
    <property type="evidence" value="ECO:0007669"/>
    <property type="project" value="InterPro"/>
</dbReference>
<dbReference type="Proteomes" id="UP000887574">
    <property type="component" value="Unplaced"/>
</dbReference>
<dbReference type="WBParaSite" id="jg21594">
    <property type="protein sequence ID" value="jg21594"/>
    <property type="gene ID" value="jg21594"/>
</dbReference>
<reference evidence="3" key="1">
    <citation type="submission" date="2022-11" db="UniProtKB">
        <authorList>
            <consortium name="WormBaseParasite"/>
        </authorList>
    </citation>
    <scope>IDENTIFICATION</scope>
</reference>
<sequence length="114" mass="12886">MLSRKNVGYASTCNVVGQTVGFSWQCGLFDPAIQGVCQQMVPFSACRQGLRRIRWIRLLLGWVFLVTTTIVLIFKREVDHSVVGQDKAEDEPEEEEELTLGVVDTYAILARFYA</sequence>
<keyword evidence="2" id="KW-1185">Reference proteome</keyword>
<dbReference type="Pfam" id="PF13000">
    <property type="entry name" value="Acatn"/>
    <property type="match status" value="1"/>
</dbReference>
<organism evidence="2 3">
    <name type="scientific">Ditylenchus dipsaci</name>
    <dbReference type="NCBI Taxonomy" id="166011"/>
    <lineage>
        <taxon>Eukaryota</taxon>
        <taxon>Metazoa</taxon>
        <taxon>Ecdysozoa</taxon>
        <taxon>Nematoda</taxon>
        <taxon>Chromadorea</taxon>
        <taxon>Rhabditida</taxon>
        <taxon>Tylenchina</taxon>
        <taxon>Tylenchomorpha</taxon>
        <taxon>Sphaerularioidea</taxon>
        <taxon>Anguinidae</taxon>
        <taxon>Anguininae</taxon>
        <taxon>Ditylenchus</taxon>
    </lineage>
</organism>
<dbReference type="InterPro" id="IPR024371">
    <property type="entry name" value="AcetylCoA_trans_1-like"/>
</dbReference>
<proteinExistence type="predicted"/>
<keyword evidence="1" id="KW-0812">Transmembrane</keyword>
<dbReference type="GO" id="GO:0035348">
    <property type="term" value="P:acetyl-CoA transmembrane transport"/>
    <property type="evidence" value="ECO:0007669"/>
    <property type="project" value="InterPro"/>
</dbReference>
<dbReference type="GO" id="GO:0008521">
    <property type="term" value="F:acetyl-CoA transmembrane transporter activity"/>
    <property type="evidence" value="ECO:0007669"/>
    <property type="project" value="InterPro"/>
</dbReference>
<dbReference type="AlphaFoldDB" id="A0A915DML4"/>
<protein>
    <submittedName>
        <fullName evidence="3">Uncharacterized protein</fullName>
    </submittedName>
</protein>
<feature type="transmembrane region" description="Helical" evidence="1">
    <location>
        <begin position="55"/>
        <end position="74"/>
    </location>
</feature>